<protein>
    <submittedName>
        <fullName evidence="1">Uncharacterized protein</fullName>
    </submittedName>
</protein>
<name>M2X315_GALSU</name>
<reference evidence="2" key="1">
    <citation type="journal article" date="2013" name="Science">
        <title>Gene transfer from bacteria and archaea facilitated evolution of an extremophilic eukaryote.</title>
        <authorList>
            <person name="Schonknecht G."/>
            <person name="Chen W.H."/>
            <person name="Ternes C.M."/>
            <person name="Barbier G.G."/>
            <person name="Shrestha R.P."/>
            <person name="Stanke M."/>
            <person name="Brautigam A."/>
            <person name="Baker B.J."/>
            <person name="Banfield J.F."/>
            <person name="Garavito R.M."/>
            <person name="Carr K."/>
            <person name="Wilkerson C."/>
            <person name="Rensing S.A."/>
            <person name="Gagneul D."/>
            <person name="Dickenson N.E."/>
            <person name="Oesterhelt C."/>
            <person name="Lercher M.J."/>
            <person name="Weber A.P."/>
        </authorList>
    </citation>
    <scope>NUCLEOTIDE SEQUENCE [LARGE SCALE GENOMIC DNA]</scope>
    <source>
        <strain evidence="2">074W</strain>
    </source>
</reference>
<organism evidence="1 2">
    <name type="scientific">Galdieria sulphuraria</name>
    <name type="common">Red alga</name>
    <dbReference type="NCBI Taxonomy" id="130081"/>
    <lineage>
        <taxon>Eukaryota</taxon>
        <taxon>Rhodophyta</taxon>
        <taxon>Bangiophyceae</taxon>
        <taxon>Galdieriales</taxon>
        <taxon>Galdieriaceae</taxon>
        <taxon>Galdieria</taxon>
    </lineage>
</organism>
<dbReference type="RefSeq" id="XP_005707290.1">
    <property type="nucleotide sequence ID" value="XM_005707233.1"/>
</dbReference>
<accession>M2X315</accession>
<proteinExistence type="predicted"/>
<dbReference type="EMBL" id="KB454497">
    <property type="protein sequence ID" value="EME30770.1"/>
    <property type="molecule type" value="Genomic_DNA"/>
</dbReference>
<dbReference type="InterPro" id="IPR012674">
    <property type="entry name" value="Calycin"/>
</dbReference>
<dbReference type="Gramene" id="EME30770">
    <property type="protein sequence ID" value="EME30770"/>
    <property type="gene ID" value="Gasu_20050"/>
</dbReference>
<dbReference type="AlphaFoldDB" id="M2X315"/>
<dbReference type="GeneID" id="17089473"/>
<gene>
    <name evidence="1" type="ORF">Gasu_20050</name>
</gene>
<evidence type="ECO:0000313" key="1">
    <source>
        <dbReference type="EMBL" id="EME30770.1"/>
    </source>
</evidence>
<dbReference type="OrthoDB" id="10322455at2759"/>
<dbReference type="Proteomes" id="UP000030680">
    <property type="component" value="Unassembled WGS sequence"/>
</dbReference>
<evidence type="ECO:0000313" key="2">
    <source>
        <dbReference type="Proteomes" id="UP000030680"/>
    </source>
</evidence>
<keyword evidence="2" id="KW-1185">Reference proteome</keyword>
<sequence>MSVIEDTQWTNCVATLGTYQGNRARYDALGILEERKRCVLKCQLCSPVTIDAKGTTLKGIETSLSKEPYDIEEKRIVYEDELQALGYVYFEQGSAISGGSVQTYIMGDPVRFRVEQTIRILNDSLFLCGTTVTVGYNNDGQLQELDVVRYIPGDTDEITNSFISSSNKLSLFSDILVEGVGSQESFAAFCATPKLQSGRWVGEGTAIFPEESRTYAIKSLCKFVADVSGFGIISSEKVVEKEEFNYGLRLGKKDSEHAIVFQSAQGRTYEVRFLLLGGGVVVICPMKIPKDQSFCIEVSWWSMASLQLYN</sequence>
<dbReference type="Gene3D" id="2.40.128.20">
    <property type="match status" value="1"/>
</dbReference>